<dbReference type="PANTHER" id="PTHR35797:SF1">
    <property type="entry name" value="PROTEASE"/>
    <property type="match status" value="1"/>
</dbReference>
<dbReference type="EC" id="3.4.-.-" evidence="4"/>
<feature type="transmembrane region" description="Helical" evidence="2">
    <location>
        <begin position="56"/>
        <end position="79"/>
    </location>
</feature>
<feature type="transmembrane region" description="Helical" evidence="2">
    <location>
        <begin position="286"/>
        <end position="307"/>
    </location>
</feature>
<feature type="transmembrane region" description="Helical" evidence="2">
    <location>
        <begin position="348"/>
        <end position="368"/>
    </location>
</feature>
<sequence>MPQTPAEQSTPVTGENTPNAEQTDAQPHTQPRTEQPRAKTTSAAARTRPATPRTPLILLSGFVLLALALGWAVAAPMLAQDPQQRPADLTGTVYHLFILTPALAAAIIFLVERRQQLSVLYGHLTDDDGAPSASTPAHALRPQTITDALGITPLRPVSRLLLWSALALLLFLALSAAAIPVGAALGVFPLDTSMPIFLQDLERRLGHDAAEFLTTGLAVEFLLILGWAVLNVFVHAGQEMGWRGYFFPRVQLRWGTLAAVLLTGALNGLWFAPLLAVGFFYQNTPIFLAAVLMVGYCVVIGGVLAWLRVRSGSIWPSAFAQSMITSAAILPTWFAAMGESLDVRQATLQGWSGWLLPAAVLLVLLLTARRSFSHPHP</sequence>
<proteinExistence type="predicted"/>
<gene>
    <name evidence="4" type="ORF">RIL96_02505</name>
</gene>
<feature type="compositionally biased region" description="Low complexity" evidence="1">
    <location>
        <begin position="38"/>
        <end position="49"/>
    </location>
</feature>
<dbReference type="Proteomes" id="UP001251870">
    <property type="component" value="Unassembled WGS sequence"/>
</dbReference>
<reference evidence="4 5" key="1">
    <citation type="submission" date="2023-09" db="EMBL/GenBank/DDBJ databases">
        <title>Description of three actinobacteria isolated from air of manufacturing shop in a pharmaceutical factory.</title>
        <authorList>
            <person name="Zhang D.-F."/>
        </authorList>
    </citation>
    <scope>NUCLEOTIDE SEQUENCE [LARGE SCALE GENOMIC DNA]</scope>
    <source>
        <strain evidence="4 5">LY-0111</strain>
    </source>
</reference>
<name>A0ABU2DPU7_9MICC</name>
<dbReference type="PANTHER" id="PTHR35797">
    <property type="entry name" value="PROTEASE-RELATED"/>
    <property type="match status" value="1"/>
</dbReference>
<dbReference type="InterPro" id="IPR003675">
    <property type="entry name" value="Rce1/LyrA-like_dom"/>
</dbReference>
<evidence type="ECO:0000259" key="3">
    <source>
        <dbReference type="Pfam" id="PF02517"/>
    </source>
</evidence>
<feature type="transmembrane region" description="Helical" evidence="2">
    <location>
        <begin position="314"/>
        <end position="336"/>
    </location>
</feature>
<feature type="transmembrane region" description="Helical" evidence="2">
    <location>
        <begin position="254"/>
        <end position="280"/>
    </location>
</feature>
<feature type="domain" description="CAAX prenyl protease 2/Lysostaphin resistance protein A-like" evidence="3">
    <location>
        <begin position="223"/>
        <end position="323"/>
    </location>
</feature>
<dbReference type="InterPro" id="IPR042150">
    <property type="entry name" value="MmRce1-like"/>
</dbReference>
<evidence type="ECO:0000313" key="4">
    <source>
        <dbReference type="EMBL" id="MDR8018441.1"/>
    </source>
</evidence>
<keyword evidence="2" id="KW-0812">Transmembrane</keyword>
<feature type="transmembrane region" description="Helical" evidence="2">
    <location>
        <begin position="160"/>
        <end position="190"/>
    </location>
</feature>
<keyword evidence="5" id="KW-1185">Reference proteome</keyword>
<evidence type="ECO:0000256" key="1">
    <source>
        <dbReference type="SAM" id="MobiDB-lite"/>
    </source>
</evidence>
<dbReference type="RefSeq" id="WP_310547410.1">
    <property type="nucleotide sequence ID" value="NZ_JAVKGR010000001.1"/>
</dbReference>
<feature type="region of interest" description="Disordered" evidence="1">
    <location>
        <begin position="1"/>
        <end position="49"/>
    </location>
</feature>
<comment type="caution">
    <text evidence="4">The sequence shown here is derived from an EMBL/GenBank/DDBJ whole genome shotgun (WGS) entry which is preliminary data.</text>
</comment>
<keyword evidence="4" id="KW-0378">Hydrolase</keyword>
<keyword evidence="2" id="KW-0472">Membrane</keyword>
<dbReference type="EMBL" id="JAVKGR010000001">
    <property type="protein sequence ID" value="MDR8018441.1"/>
    <property type="molecule type" value="Genomic_DNA"/>
</dbReference>
<dbReference type="GO" id="GO:0016787">
    <property type="term" value="F:hydrolase activity"/>
    <property type="evidence" value="ECO:0007669"/>
    <property type="project" value="UniProtKB-KW"/>
</dbReference>
<dbReference type="Pfam" id="PF02517">
    <property type="entry name" value="Rce1-like"/>
    <property type="match status" value="1"/>
</dbReference>
<evidence type="ECO:0000256" key="2">
    <source>
        <dbReference type="SAM" id="Phobius"/>
    </source>
</evidence>
<feature type="compositionally biased region" description="Polar residues" evidence="1">
    <location>
        <begin position="1"/>
        <end position="33"/>
    </location>
</feature>
<feature type="transmembrane region" description="Helical" evidence="2">
    <location>
        <begin position="91"/>
        <end position="111"/>
    </location>
</feature>
<feature type="transmembrane region" description="Helical" evidence="2">
    <location>
        <begin position="210"/>
        <end position="234"/>
    </location>
</feature>
<organism evidence="4 5">
    <name type="scientific">Nesterenkonia aerolata</name>
    <dbReference type="NCBI Taxonomy" id="3074079"/>
    <lineage>
        <taxon>Bacteria</taxon>
        <taxon>Bacillati</taxon>
        <taxon>Actinomycetota</taxon>
        <taxon>Actinomycetes</taxon>
        <taxon>Micrococcales</taxon>
        <taxon>Micrococcaceae</taxon>
        <taxon>Nesterenkonia</taxon>
    </lineage>
</organism>
<accession>A0ABU2DPU7</accession>
<evidence type="ECO:0000313" key="5">
    <source>
        <dbReference type="Proteomes" id="UP001251870"/>
    </source>
</evidence>
<protein>
    <submittedName>
        <fullName evidence="4">CPBP family intramembrane glutamic endopeptidase</fullName>
        <ecNumber evidence="4">3.4.-.-</ecNumber>
    </submittedName>
</protein>
<keyword evidence="2" id="KW-1133">Transmembrane helix</keyword>